<keyword evidence="1" id="KW-0732">Signal</keyword>
<proteinExistence type="predicted"/>
<evidence type="ECO:0000313" key="3">
    <source>
        <dbReference type="Proteomes" id="UP000526408"/>
    </source>
</evidence>
<comment type="caution">
    <text evidence="2">The sequence shown here is derived from an EMBL/GenBank/DDBJ whole genome shotgun (WGS) entry which is preliminary data.</text>
</comment>
<evidence type="ECO:0000256" key="1">
    <source>
        <dbReference type="SAM" id="SignalP"/>
    </source>
</evidence>
<feature type="chain" id="PRO_5031533566" evidence="1">
    <location>
        <begin position="21"/>
        <end position="141"/>
    </location>
</feature>
<dbReference type="EMBL" id="JAAZQQ010000001">
    <property type="protein sequence ID" value="NKX43653.1"/>
    <property type="molecule type" value="Genomic_DNA"/>
</dbReference>
<feature type="signal peptide" evidence="1">
    <location>
        <begin position="1"/>
        <end position="20"/>
    </location>
</feature>
<keyword evidence="3" id="KW-1185">Reference proteome</keyword>
<gene>
    <name evidence="2" type="ORF">HCU73_03550</name>
</gene>
<dbReference type="AlphaFoldDB" id="A0A7X6GWL0"/>
<reference evidence="2 3" key="1">
    <citation type="submission" date="2020-04" db="EMBL/GenBank/DDBJ databases">
        <authorList>
            <person name="Yoon J."/>
        </authorList>
    </citation>
    <scope>NUCLEOTIDE SEQUENCE [LARGE SCALE GENOMIC DNA]</scope>
    <source>
        <strain evidence="2 3">KMU-115</strain>
    </source>
</reference>
<sequence length="141" mass="14865">MLRRTVLALALLAAPAPALAEWVHIPSAARAQATGEGGVMLAVECGSTGVPGLNVEEIWPTTEWVSVDIVIGTTEYRLEARCEAGVCPLNLMSFPMIADVMETLQSGREAVISYTQGAYIGRVPLAGSRDAIGRVLAECPV</sequence>
<organism evidence="2 3">
    <name type="scientific">Roseicyclus persicicus</name>
    <dbReference type="NCBI Taxonomy" id="2650661"/>
    <lineage>
        <taxon>Bacteria</taxon>
        <taxon>Pseudomonadati</taxon>
        <taxon>Pseudomonadota</taxon>
        <taxon>Alphaproteobacteria</taxon>
        <taxon>Rhodobacterales</taxon>
        <taxon>Roseobacteraceae</taxon>
        <taxon>Roseicyclus</taxon>
    </lineage>
</organism>
<accession>A0A7X6GWL0</accession>
<dbReference type="RefSeq" id="WP_168622006.1">
    <property type="nucleotide sequence ID" value="NZ_JAAZQQ010000001.1"/>
</dbReference>
<evidence type="ECO:0000313" key="2">
    <source>
        <dbReference type="EMBL" id="NKX43653.1"/>
    </source>
</evidence>
<dbReference type="Proteomes" id="UP000526408">
    <property type="component" value="Unassembled WGS sequence"/>
</dbReference>
<protein>
    <submittedName>
        <fullName evidence="2">Uncharacterized protein</fullName>
    </submittedName>
</protein>
<name>A0A7X6GWL0_9RHOB</name>